<name>A0AB39TX52_9ACTN</name>
<dbReference type="RefSeq" id="WP_369185746.1">
    <property type="nucleotide sequence ID" value="NZ_CP163445.1"/>
</dbReference>
<gene>
    <name evidence="7" type="ORF">AB2U05_36770</name>
</gene>
<comment type="subcellular location">
    <subcellularLocation>
        <location evidence="1">Membrane</location>
        <topology evidence="1">Single-pass membrane protein</topology>
    </subcellularLocation>
</comment>
<dbReference type="GO" id="GO:0016020">
    <property type="term" value="C:membrane"/>
    <property type="evidence" value="ECO:0007669"/>
    <property type="project" value="UniProtKB-SubCell"/>
</dbReference>
<feature type="transmembrane region" description="Helical" evidence="6">
    <location>
        <begin position="25"/>
        <end position="45"/>
    </location>
</feature>
<dbReference type="Pfam" id="PF04228">
    <property type="entry name" value="Zn_peptidase"/>
    <property type="match status" value="1"/>
</dbReference>
<evidence type="ECO:0000256" key="5">
    <source>
        <dbReference type="SAM" id="MobiDB-lite"/>
    </source>
</evidence>
<dbReference type="PANTHER" id="PTHR30168:SF0">
    <property type="entry name" value="INNER MEMBRANE PROTEIN"/>
    <property type="match status" value="1"/>
</dbReference>
<feature type="region of interest" description="Disordered" evidence="5">
    <location>
        <begin position="1"/>
        <end position="20"/>
    </location>
</feature>
<accession>A0AB39TX52</accession>
<evidence type="ECO:0000256" key="2">
    <source>
        <dbReference type="ARBA" id="ARBA00022692"/>
    </source>
</evidence>
<protein>
    <submittedName>
        <fullName evidence="7">Neutral zinc metallopeptidase</fullName>
    </submittedName>
</protein>
<organism evidence="7">
    <name type="scientific">Streptomyces sp. Y1</name>
    <dbReference type="NCBI Taxonomy" id="3238634"/>
    <lineage>
        <taxon>Bacteria</taxon>
        <taxon>Bacillati</taxon>
        <taxon>Actinomycetota</taxon>
        <taxon>Actinomycetes</taxon>
        <taxon>Kitasatosporales</taxon>
        <taxon>Streptomycetaceae</taxon>
        <taxon>Streptomyces</taxon>
    </lineage>
</organism>
<evidence type="ECO:0000256" key="3">
    <source>
        <dbReference type="ARBA" id="ARBA00022989"/>
    </source>
</evidence>
<evidence type="ECO:0000256" key="1">
    <source>
        <dbReference type="ARBA" id="ARBA00004167"/>
    </source>
</evidence>
<reference evidence="7" key="1">
    <citation type="submission" date="2024-07" db="EMBL/GenBank/DDBJ databases">
        <authorList>
            <person name="Yu S.T."/>
        </authorList>
    </citation>
    <scope>NUCLEOTIDE SEQUENCE</scope>
    <source>
        <strain evidence="7">Y1</strain>
    </source>
</reference>
<proteinExistence type="predicted"/>
<keyword evidence="4 6" id="KW-0472">Membrane</keyword>
<dbReference type="AlphaFoldDB" id="A0AB39TX52"/>
<dbReference type="PANTHER" id="PTHR30168">
    <property type="entry name" value="PUTATIVE MEMBRANE PROTEIN YPFJ"/>
    <property type="match status" value="1"/>
</dbReference>
<dbReference type="InterPro" id="IPR007343">
    <property type="entry name" value="Uncharacterised_pept_Zn_put"/>
</dbReference>
<evidence type="ECO:0000256" key="6">
    <source>
        <dbReference type="SAM" id="Phobius"/>
    </source>
</evidence>
<keyword evidence="3 6" id="KW-1133">Transmembrane helix</keyword>
<evidence type="ECO:0000313" key="7">
    <source>
        <dbReference type="EMBL" id="XDQ83669.1"/>
    </source>
</evidence>
<evidence type="ECO:0000256" key="4">
    <source>
        <dbReference type="ARBA" id="ARBA00023136"/>
    </source>
</evidence>
<keyword evidence="2 6" id="KW-0812">Transmembrane</keyword>
<dbReference type="EMBL" id="CP163445">
    <property type="protein sequence ID" value="XDQ83669.1"/>
    <property type="molecule type" value="Genomic_DNA"/>
</dbReference>
<sequence length="299" mass="31468">MQFDDQGDLDTSQVDDRRGIPGGKVAIGGGAVGLVAVLFAVLLGVDPKLLGLSSGGGNGSSTSRSAGEVQQACKTGADANSRQDCRIVAVTNSLQDFWGGELPKRAKTAYKPAETVLFTNRVSTACGAATSAVGPFYCPGDQKAYFDLGFFDELSTRFGAKGGPFAESYVVAHEFGHHIQTLTGQMQKVGNDRQGATSASVRLELQADCYAGVWAHHATTTPQPSTGRPLIKSLTDQDIAQGLDAAAAVGDDRIQKQATGRINPEAWTHGSSDQRKAWFTTGYRTGDLTQCDTFSAAKL</sequence>